<dbReference type="OrthoDB" id="676424at2"/>
<sequence length="159" mass="18298">MNLKHAILFACTLISFTACKKETVTLIDKQVRLELSAVFDVGTSDTTWYMPYYETYQLVKFNKHNYIYDRVKSIIFSPSMHTSDQNVSCIVDLYNVTDSVPIAGSQVVSNDISWHFYESQDIKDALPDKEITLSIRVRSQKMGTFVSTGVRNFIFINRE</sequence>
<dbReference type="RefSeq" id="WP_081145727.1">
    <property type="nucleotide sequence ID" value="NZ_LVYD01000013.1"/>
</dbReference>
<organism evidence="1 2">
    <name type="scientific">Niastella vici</name>
    <dbReference type="NCBI Taxonomy" id="1703345"/>
    <lineage>
        <taxon>Bacteria</taxon>
        <taxon>Pseudomonadati</taxon>
        <taxon>Bacteroidota</taxon>
        <taxon>Chitinophagia</taxon>
        <taxon>Chitinophagales</taxon>
        <taxon>Chitinophagaceae</taxon>
        <taxon>Niastella</taxon>
    </lineage>
</organism>
<evidence type="ECO:0000313" key="2">
    <source>
        <dbReference type="Proteomes" id="UP000192796"/>
    </source>
</evidence>
<dbReference type="EMBL" id="LVYD01000013">
    <property type="protein sequence ID" value="OQP65882.1"/>
    <property type="molecule type" value="Genomic_DNA"/>
</dbReference>
<evidence type="ECO:0000313" key="1">
    <source>
        <dbReference type="EMBL" id="OQP65882.1"/>
    </source>
</evidence>
<accession>A0A1V9G5P5</accession>
<evidence type="ECO:0008006" key="3">
    <source>
        <dbReference type="Google" id="ProtNLM"/>
    </source>
</evidence>
<name>A0A1V9G5P5_9BACT</name>
<reference evidence="1 2" key="1">
    <citation type="submission" date="2016-03" db="EMBL/GenBank/DDBJ databases">
        <title>Niastella vici sp. nov., isolated from farmland soil.</title>
        <authorList>
            <person name="Chen L."/>
            <person name="Wang D."/>
            <person name="Yang S."/>
            <person name="Wang G."/>
        </authorList>
    </citation>
    <scope>NUCLEOTIDE SEQUENCE [LARGE SCALE GENOMIC DNA]</scope>
    <source>
        <strain evidence="1 2">DJ57</strain>
    </source>
</reference>
<dbReference type="AlphaFoldDB" id="A0A1V9G5P5"/>
<protein>
    <recommendedName>
        <fullName evidence="3">Gliding motility lipoprotein GldH</fullName>
    </recommendedName>
</protein>
<dbReference type="STRING" id="1703345.A3860_14920"/>
<dbReference type="PROSITE" id="PS51257">
    <property type="entry name" value="PROKAR_LIPOPROTEIN"/>
    <property type="match status" value="1"/>
</dbReference>
<proteinExistence type="predicted"/>
<dbReference type="Proteomes" id="UP000192796">
    <property type="component" value="Unassembled WGS sequence"/>
</dbReference>
<comment type="caution">
    <text evidence="1">The sequence shown here is derived from an EMBL/GenBank/DDBJ whole genome shotgun (WGS) entry which is preliminary data.</text>
</comment>
<keyword evidence="2" id="KW-1185">Reference proteome</keyword>
<gene>
    <name evidence="1" type="ORF">A3860_14920</name>
</gene>